<gene>
    <name evidence="1" type="ORF">PCAMFM013_S018g000259</name>
</gene>
<dbReference type="AlphaFoldDB" id="A0A0G4PK71"/>
<evidence type="ECO:0000313" key="2">
    <source>
        <dbReference type="Proteomes" id="UP000053732"/>
    </source>
</evidence>
<dbReference type="Gene3D" id="2.60.120.700">
    <property type="entry name" value="Peptidase G1"/>
    <property type="match status" value="1"/>
</dbReference>
<dbReference type="Proteomes" id="UP000053732">
    <property type="component" value="Unassembled WGS sequence"/>
</dbReference>
<proteinExistence type="predicted"/>
<dbReference type="InterPro" id="IPR038656">
    <property type="entry name" value="Peptidase_G1_sf"/>
</dbReference>
<evidence type="ECO:0000313" key="1">
    <source>
        <dbReference type="EMBL" id="CRL26566.1"/>
    </source>
</evidence>
<name>A0A0G4PK71_PENC3</name>
<sequence>MYDDEFVVNPGDMIVASINVTAPNRGIYMVENRSTGDVVAPEITWLSTQHKSVTLTCPSDNLFHSTRPLSFMNKGQT</sequence>
<protein>
    <submittedName>
        <fullName evidence="1">Str. FM013</fullName>
    </submittedName>
</protein>
<keyword evidence="2" id="KW-1185">Reference proteome</keyword>
<reference evidence="1 2" key="1">
    <citation type="journal article" date="2014" name="Nat. Commun.">
        <title>Multiple recent horizontal transfers of a large genomic region in cheese making fungi.</title>
        <authorList>
            <person name="Cheeseman K."/>
            <person name="Ropars J."/>
            <person name="Renault P."/>
            <person name="Dupont J."/>
            <person name="Gouzy J."/>
            <person name="Branca A."/>
            <person name="Abraham A.L."/>
            <person name="Ceppi M."/>
            <person name="Conseiller E."/>
            <person name="Debuchy R."/>
            <person name="Malagnac F."/>
            <person name="Goarin A."/>
            <person name="Silar P."/>
            <person name="Lacoste S."/>
            <person name="Sallet E."/>
            <person name="Bensimon A."/>
            <person name="Giraud T."/>
            <person name="Brygoo Y."/>
        </authorList>
    </citation>
    <scope>NUCLEOTIDE SEQUENCE [LARGE SCALE GENOMIC DNA]</scope>
    <source>
        <strain evidence="2">FM 013</strain>
    </source>
</reference>
<accession>A0A0G4PK71</accession>
<organism evidence="1 2">
    <name type="scientific">Penicillium camemberti (strain FM 013)</name>
    <dbReference type="NCBI Taxonomy" id="1429867"/>
    <lineage>
        <taxon>Eukaryota</taxon>
        <taxon>Fungi</taxon>
        <taxon>Dikarya</taxon>
        <taxon>Ascomycota</taxon>
        <taxon>Pezizomycotina</taxon>
        <taxon>Eurotiomycetes</taxon>
        <taxon>Eurotiomycetidae</taxon>
        <taxon>Eurotiales</taxon>
        <taxon>Aspergillaceae</taxon>
        <taxon>Penicillium</taxon>
    </lineage>
</organism>
<dbReference type="EMBL" id="HG793151">
    <property type="protein sequence ID" value="CRL26566.1"/>
    <property type="molecule type" value="Genomic_DNA"/>
</dbReference>